<sequence length="1163" mass="128437">MAALVVTKQTGETLRLQRKGSLITIVEAKQSRTLLGDDMVSITVESAEPLDFDINDAIAVFGERYRLNKVPSASRDDKKRVLVYELVFYGSQYNLRDLQYFNLDVLGYSSGAEFSLTGDLALFVSVLMNNIHRAYPDWTLGEVKPNTAVKTLTFSNENCLAVLQKLCKEYATEFEMVRVSDSSCTLHLRPVGNLLSHVFEYGRGKGLYAISRGSVSKDYITRLYAFGGNKNLPTGYRNNAPQLRLSTDGSWIENEAAKQAFGLIEGTMQFEDIYPHRTGTIASVSSDGLSFTDPGVDFDLNDYLQPNTTAKMSVKTGPLAGRGFEISSYIHATKTFTIIPFKDDRDQTYPAASVFVLEPGNTYVLLEIIMPQSYVDAAEAELAIAAKNHLDANCAPRVQYAVEVSESYLKRLDAFGSVTNFFTPGDYIQMVDQTLNINKTSRVLSVEREVFNPNQYSLTVADSYEVTIIEQLLATQSEIKTIIRINDLPNSKKALYGWKIGQELLGLFFDTDGQFDGSKIRPETIEAGSLAIGAKSQQLILNVVIEPNYNGLANSVRVNAGSLTHYTIVDSGPKTWQLSAQVTSLNDNNARYIYAKCNRTNPNEALISFDTVQRKVDSDATYYYFLIGYLHTVIDGVRFISLTYGATTINGRFIRTGRIMSADGSTYFDLDTGEIGGRIIFTGNGGGDSSLEQLEAEFTYFQNVTIPNMRKSLKGLTVSYFQETDPNTWAEYDRANHDGDQWYKPSTKQLFTYSKTSNSWVPNTDKTAVAAYEKASQAKDTADGKRRNFIVQPYTPYDEGDLWTDGTDLRKCINSRGASQQFNALDWDRATKYDSTKTVIDGGMVTSGTIQLSSILGTIRAGITGVGNLITSVRFWAGASFDNREFAPFRVLDSGEVFARKRIEMMNENNVGQAGISGSNSALDGLVRFWAGSTWENRATAPFQVFADGAVRMIKGLLGKLTLSEGGLSAVDGDSSVQLDINKPLPGVASFLQNMRSISITSDPAIKENTALYLEAANTANPASITGLPPVSYALYSPRGKVMTNEGLFNGRAGKYAYATANRTYIVDARLNDVVPVYTASGRLDIVVSETQSIKNGKEITFVNLNDQVSDVYLKDVIRGTANYQIQGGWVVTIIHFFGFWYVKSTYNNDWPNDGLTPPNADQ</sequence>
<evidence type="ECO:0000313" key="2">
    <source>
        <dbReference type="EMBL" id="MBO0947250.1"/>
    </source>
</evidence>
<comment type="caution">
    <text evidence="2">The sequence shown here is derived from an EMBL/GenBank/DDBJ whole genome shotgun (WGS) entry which is preliminary data.</text>
</comment>
<dbReference type="Proteomes" id="UP000664628">
    <property type="component" value="Unassembled WGS sequence"/>
</dbReference>
<protein>
    <submittedName>
        <fullName evidence="2">Phage tail protein</fullName>
    </submittedName>
</protein>
<gene>
    <name evidence="2" type="ORF">J2I46_01565</name>
</gene>
<reference evidence="2 3" key="1">
    <citation type="submission" date="2021-03" db="EMBL/GenBank/DDBJ databases">
        <title>Fibrella sp. HMF5405 genome sequencing and assembly.</title>
        <authorList>
            <person name="Kang H."/>
            <person name="Kim H."/>
            <person name="Bae S."/>
            <person name="Joh K."/>
        </authorList>
    </citation>
    <scope>NUCLEOTIDE SEQUENCE [LARGE SCALE GENOMIC DNA]</scope>
    <source>
        <strain evidence="2 3">HMF5405</strain>
    </source>
</reference>
<dbReference type="EMBL" id="JAFMYW010000001">
    <property type="protein sequence ID" value="MBO0947250.1"/>
    <property type="molecule type" value="Genomic_DNA"/>
</dbReference>
<keyword evidence="3" id="KW-1185">Reference proteome</keyword>
<dbReference type="InterPro" id="IPR010572">
    <property type="entry name" value="Tail_dom"/>
</dbReference>
<organism evidence="2 3">
    <name type="scientific">Fibrella forsythiae</name>
    <dbReference type="NCBI Taxonomy" id="2817061"/>
    <lineage>
        <taxon>Bacteria</taxon>
        <taxon>Pseudomonadati</taxon>
        <taxon>Bacteroidota</taxon>
        <taxon>Cytophagia</taxon>
        <taxon>Cytophagales</taxon>
        <taxon>Spirosomataceae</taxon>
        <taxon>Fibrella</taxon>
    </lineage>
</organism>
<dbReference type="RefSeq" id="WP_207327167.1">
    <property type="nucleotide sequence ID" value="NZ_JAFMYW010000001.1"/>
</dbReference>
<proteinExistence type="predicted"/>
<feature type="domain" description="Tail spike" evidence="1">
    <location>
        <begin position="137"/>
        <end position="460"/>
    </location>
</feature>
<dbReference type="Pfam" id="PF06605">
    <property type="entry name" value="Prophage_tail"/>
    <property type="match status" value="1"/>
</dbReference>
<evidence type="ECO:0000313" key="3">
    <source>
        <dbReference type="Proteomes" id="UP000664628"/>
    </source>
</evidence>
<name>A0ABS3JB85_9BACT</name>
<evidence type="ECO:0000259" key="1">
    <source>
        <dbReference type="Pfam" id="PF06605"/>
    </source>
</evidence>
<accession>A0ABS3JB85</accession>